<dbReference type="InterPro" id="IPR002641">
    <property type="entry name" value="PNPLA_dom"/>
</dbReference>
<dbReference type="Gene3D" id="3.40.1090.10">
    <property type="entry name" value="Cytosolic phospholipase A2 catalytic domain"/>
    <property type="match status" value="1"/>
</dbReference>
<proteinExistence type="predicted"/>
<dbReference type="GO" id="GO:0016020">
    <property type="term" value="C:membrane"/>
    <property type="evidence" value="ECO:0007669"/>
    <property type="project" value="TreeGrafter"/>
</dbReference>
<comment type="caution">
    <text evidence="4">The sequence shown here is derived from an EMBL/GenBank/DDBJ whole genome shotgun (WGS) entry which is preliminary data.</text>
</comment>
<evidence type="ECO:0000259" key="3">
    <source>
        <dbReference type="PROSITE" id="PS51635"/>
    </source>
</evidence>
<evidence type="ECO:0000313" key="4">
    <source>
        <dbReference type="EMBL" id="ODM15766.1"/>
    </source>
</evidence>
<dbReference type="GO" id="GO:0047499">
    <property type="term" value="F:calcium-independent phospholipase A2 activity"/>
    <property type="evidence" value="ECO:0007669"/>
    <property type="project" value="TreeGrafter"/>
</dbReference>
<keyword evidence="2" id="KW-0378">Hydrolase</keyword>
<evidence type="ECO:0000256" key="2">
    <source>
        <dbReference type="PROSITE-ProRule" id="PRU01161"/>
    </source>
</evidence>
<keyword evidence="5" id="KW-1185">Reference proteome</keyword>
<feature type="active site" description="Nucleophile" evidence="2">
    <location>
        <position position="55"/>
    </location>
</feature>
<dbReference type="CDD" id="cd07199">
    <property type="entry name" value="Pat17_PNPLA8_PNPLA9_like"/>
    <property type="match status" value="1"/>
</dbReference>
<dbReference type="GO" id="GO:0046486">
    <property type="term" value="P:glycerolipid metabolic process"/>
    <property type="evidence" value="ECO:0007669"/>
    <property type="project" value="UniProtKB-ARBA"/>
</dbReference>
<dbReference type="GO" id="GO:0016042">
    <property type="term" value="P:lipid catabolic process"/>
    <property type="evidence" value="ECO:0007669"/>
    <property type="project" value="UniProtKB-UniRule"/>
</dbReference>
<feature type="short sequence motif" description="DGA/G" evidence="2">
    <location>
        <begin position="206"/>
        <end position="208"/>
    </location>
</feature>
<dbReference type="PANTHER" id="PTHR24185:SF8">
    <property type="entry name" value="PNPLA DOMAIN-CONTAINING PROTEIN"/>
    <property type="match status" value="1"/>
</dbReference>
<evidence type="ECO:0000256" key="1">
    <source>
        <dbReference type="ARBA" id="ARBA00023098"/>
    </source>
</evidence>
<feature type="domain" description="PNPLA" evidence="3">
    <location>
        <begin position="15"/>
        <end position="220"/>
    </location>
</feature>
<reference evidence="4 5" key="1">
    <citation type="journal article" date="2016" name="BMC Genomics">
        <title>Comparative genomic and transcriptomic analyses of the Fuzhuan brick tea-fermentation fungus Aspergillus cristatus.</title>
        <authorList>
            <person name="Ge Y."/>
            <person name="Wang Y."/>
            <person name="Liu Y."/>
            <person name="Tan Y."/>
            <person name="Ren X."/>
            <person name="Zhang X."/>
            <person name="Hyde K.D."/>
            <person name="Liu Y."/>
            <person name="Liu Z."/>
        </authorList>
    </citation>
    <scope>NUCLEOTIDE SEQUENCE [LARGE SCALE GENOMIC DNA]</scope>
    <source>
        <strain evidence="4 5">GZAAS20.1005</strain>
    </source>
</reference>
<dbReference type="STRING" id="573508.A0A1E3B5S4"/>
<keyword evidence="1 2" id="KW-0443">Lipid metabolism</keyword>
<dbReference type="Pfam" id="PF01734">
    <property type="entry name" value="Patatin"/>
    <property type="match status" value="1"/>
</dbReference>
<dbReference type="InterPro" id="IPR016035">
    <property type="entry name" value="Acyl_Trfase/lysoPLipase"/>
</dbReference>
<sequence>MRMRLKPPTAAPRLLSIDGGGSRAVIPLENLEMLQKLIGFDLPLCDLFDLSVGSSSGGLIAMTISILRMEIWRCKEVFRSLCKGLFSAANRKNFLKAWVSDSTYNSTALEEMLKEHFGPDRRMFDAPVSLVSTGKVAVTASSIKDGTPFIFTNYNGMAPRRKDPAYGRLRLNVEDEPFLWQVARATAAAPLLFSSVDIPGVGALQDGGMRRHNNPVNIALSEAKNLWPTIPDPDVVVSLSTGSEAFDQPLKTSSFRNIFVDGWIPRVYRSFMNSFDGQHTSKERWTMLGAWNVYRSGPGFSHLDPANRGKLF</sequence>
<dbReference type="EMBL" id="JXNT01000015">
    <property type="protein sequence ID" value="ODM15766.1"/>
    <property type="molecule type" value="Genomic_DNA"/>
</dbReference>
<comment type="caution">
    <text evidence="2">Lacks conserved residue(s) required for the propagation of feature annotation.</text>
</comment>
<accession>A0A1E3B5S4</accession>
<dbReference type="AlphaFoldDB" id="A0A1E3B5S4"/>
<keyword evidence="2" id="KW-0442">Lipid degradation</keyword>
<dbReference type="SUPFAM" id="SSF52151">
    <property type="entry name" value="FabD/lysophospholipase-like"/>
    <property type="match status" value="1"/>
</dbReference>
<dbReference type="OrthoDB" id="194358at2759"/>
<organism evidence="4 5">
    <name type="scientific">Aspergillus cristatus</name>
    <name type="common">Chinese Fuzhuan brick tea-fermentation fungus</name>
    <name type="synonym">Eurotium cristatum</name>
    <dbReference type="NCBI Taxonomy" id="573508"/>
    <lineage>
        <taxon>Eukaryota</taxon>
        <taxon>Fungi</taxon>
        <taxon>Dikarya</taxon>
        <taxon>Ascomycota</taxon>
        <taxon>Pezizomycotina</taxon>
        <taxon>Eurotiomycetes</taxon>
        <taxon>Eurotiomycetidae</taxon>
        <taxon>Eurotiales</taxon>
        <taxon>Aspergillaceae</taxon>
        <taxon>Aspergillus</taxon>
        <taxon>Aspergillus subgen. Aspergillus</taxon>
    </lineage>
</organism>
<protein>
    <recommendedName>
        <fullName evidence="3">PNPLA domain-containing protein</fullName>
    </recommendedName>
</protein>
<dbReference type="PROSITE" id="PS51635">
    <property type="entry name" value="PNPLA"/>
    <property type="match status" value="1"/>
</dbReference>
<gene>
    <name evidence="4" type="ORF">SI65_09000</name>
</gene>
<dbReference type="Proteomes" id="UP000094569">
    <property type="component" value="Unassembled WGS sequence"/>
</dbReference>
<feature type="active site" description="Proton acceptor" evidence="2">
    <location>
        <position position="206"/>
    </location>
</feature>
<dbReference type="PANTHER" id="PTHR24185">
    <property type="entry name" value="CALCIUM-INDEPENDENT PHOSPHOLIPASE A2-GAMMA"/>
    <property type="match status" value="1"/>
</dbReference>
<name>A0A1E3B5S4_ASPCR</name>
<evidence type="ECO:0000313" key="5">
    <source>
        <dbReference type="Proteomes" id="UP000094569"/>
    </source>
</evidence>
<dbReference type="VEuPathDB" id="FungiDB:SI65_09000"/>
<dbReference type="GO" id="GO:0019369">
    <property type="term" value="P:arachidonate metabolic process"/>
    <property type="evidence" value="ECO:0007669"/>
    <property type="project" value="TreeGrafter"/>
</dbReference>
<feature type="short sequence motif" description="GXSXG" evidence="2">
    <location>
        <begin position="53"/>
        <end position="57"/>
    </location>
</feature>